<dbReference type="GO" id="GO:0006281">
    <property type="term" value="P:DNA repair"/>
    <property type="evidence" value="ECO:0007669"/>
    <property type="project" value="InterPro"/>
</dbReference>
<dbReference type="EMBL" id="JABANP010000172">
    <property type="protein sequence ID" value="KAF4687803.1"/>
    <property type="molecule type" value="Genomic_DNA"/>
</dbReference>
<name>A0A7J6NVB2_PEROL</name>
<keyword evidence="7" id="KW-0238">DNA-binding</keyword>
<dbReference type="SUPFAM" id="SSF75553">
    <property type="entry name" value="Smc hinge domain"/>
    <property type="match status" value="1"/>
</dbReference>
<dbReference type="InterPro" id="IPR027417">
    <property type="entry name" value="P-loop_NTPase"/>
</dbReference>
<evidence type="ECO:0000259" key="13">
    <source>
        <dbReference type="PROSITE" id="PS50163"/>
    </source>
</evidence>
<dbReference type="Gene3D" id="1.20.1060.20">
    <property type="match status" value="1"/>
</dbReference>
<dbReference type="Gene3D" id="3.30.70.1620">
    <property type="match status" value="1"/>
</dbReference>
<dbReference type="CDD" id="cd03273">
    <property type="entry name" value="ABC_SMC2_euk"/>
    <property type="match status" value="1"/>
</dbReference>
<dbReference type="PROSITE" id="PS50163">
    <property type="entry name" value="RECA_3"/>
    <property type="match status" value="1"/>
</dbReference>
<accession>A0A7J6NVB2</accession>
<dbReference type="InterPro" id="IPR020588">
    <property type="entry name" value="RecA_ATP-bd"/>
</dbReference>
<evidence type="ECO:0000256" key="10">
    <source>
        <dbReference type="SAM" id="Coils"/>
    </source>
</evidence>
<dbReference type="NCBIfam" id="NF003301">
    <property type="entry name" value="PRK04301.1"/>
    <property type="match status" value="1"/>
</dbReference>
<dbReference type="InterPro" id="IPR003593">
    <property type="entry name" value="AAA+_ATPase"/>
</dbReference>
<evidence type="ECO:0000313" key="14">
    <source>
        <dbReference type="EMBL" id="KAF4687803.1"/>
    </source>
</evidence>
<comment type="caution">
    <text evidence="14">The sequence shown here is derived from an EMBL/GenBank/DDBJ whole genome shotgun (WGS) entry which is preliminary data.</text>
</comment>
<evidence type="ECO:0000256" key="3">
    <source>
        <dbReference type="ARBA" id="ARBA00022741"/>
    </source>
</evidence>
<evidence type="ECO:0000256" key="4">
    <source>
        <dbReference type="ARBA" id="ARBA00022840"/>
    </source>
</evidence>
<keyword evidence="5 10" id="KW-0175">Coiled coil</keyword>
<keyword evidence="8" id="KW-0131">Cell cycle</keyword>
<dbReference type="GO" id="GO:0030261">
    <property type="term" value="P:chromosome condensation"/>
    <property type="evidence" value="ECO:0007669"/>
    <property type="project" value="UniProtKB-KW"/>
</dbReference>
<dbReference type="GO" id="GO:0003677">
    <property type="term" value="F:DNA binding"/>
    <property type="evidence" value="ECO:0007669"/>
    <property type="project" value="UniProtKB-KW"/>
</dbReference>
<dbReference type="InterPro" id="IPR003395">
    <property type="entry name" value="RecF/RecN/SMC_N"/>
</dbReference>
<dbReference type="SMART" id="SM00382">
    <property type="entry name" value="AAA"/>
    <property type="match status" value="2"/>
</dbReference>
<feature type="domain" description="RecA family profile 1" evidence="12">
    <location>
        <begin position="263"/>
        <end position="434"/>
    </location>
</feature>
<evidence type="ECO:0000256" key="6">
    <source>
        <dbReference type="ARBA" id="ARBA00023067"/>
    </source>
</evidence>
<dbReference type="InterPro" id="IPR036277">
    <property type="entry name" value="SMC_hinge_sf"/>
</dbReference>
<dbReference type="GO" id="GO:0140664">
    <property type="term" value="F:ATP-dependent DNA damage sensor activity"/>
    <property type="evidence" value="ECO:0007669"/>
    <property type="project" value="InterPro"/>
</dbReference>
<feature type="domain" description="RecA family profile 2" evidence="13">
    <location>
        <begin position="442"/>
        <end position="505"/>
    </location>
</feature>
<reference evidence="14 15" key="1">
    <citation type="submission" date="2020-04" db="EMBL/GenBank/DDBJ databases">
        <title>Perkinsus olseni comparative genomics.</title>
        <authorList>
            <person name="Bogema D.R."/>
        </authorList>
    </citation>
    <scope>NUCLEOTIDE SEQUENCE [LARGE SCALE GENOMIC DNA]</scope>
    <source>
        <strain evidence="14">00978-12</strain>
    </source>
</reference>
<feature type="coiled-coil region" evidence="10">
    <location>
        <begin position="1342"/>
        <end position="1444"/>
    </location>
</feature>
<evidence type="ECO:0000313" key="15">
    <source>
        <dbReference type="Proteomes" id="UP000541610"/>
    </source>
</evidence>
<dbReference type="Gene3D" id="3.40.50.300">
    <property type="entry name" value="P-loop containing nucleotide triphosphate hydrolases"/>
    <property type="match status" value="3"/>
</dbReference>
<dbReference type="SUPFAM" id="SSF47794">
    <property type="entry name" value="Rad51 N-terminal domain-like"/>
    <property type="match status" value="1"/>
</dbReference>
<comment type="similarity">
    <text evidence="2">Belongs to the SMC family. SMC2 subfamily.</text>
</comment>
<dbReference type="Gene3D" id="1.10.150.20">
    <property type="entry name" value="5' to 3' exonuclease, C-terminal subdomain"/>
    <property type="match status" value="1"/>
</dbReference>
<keyword evidence="6" id="KW-0226">DNA condensation</keyword>
<comment type="similarity">
    <text evidence="9">Belongs to the RecA family.</text>
</comment>
<evidence type="ECO:0000259" key="12">
    <source>
        <dbReference type="PROSITE" id="PS50162"/>
    </source>
</evidence>
<keyword evidence="3 9" id="KW-0547">Nucleotide-binding</keyword>
<feature type="region of interest" description="Disordered" evidence="11">
    <location>
        <begin position="66"/>
        <end position="178"/>
    </location>
</feature>
<dbReference type="InterPro" id="IPR010935">
    <property type="entry name" value="SMC_hinge"/>
</dbReference>
<keyword evidence="4 9" id="KW-0067">ATP-binding</keyword>
<dbReference type="PANTHER" id="PTHR43977">
    <property type="entry name" value="STRUCTURAL MAINTENANCE OF CHROMOSOMES PROTEIN 3"/>
    <property type="match status" value="1"/>
</dbReference>
<feature type="region of interest" description="Disordered" evidence="11">
    <location>
        <begin position="1091"/>
        <end position="1113"/>
    </location>
</feature>
<evidence type="ECO:0000256" key="11">
    <source>
        <dbReference type="SAM" id="MobiDB-lite"/>
    </source>
</evidence>
<evidence type="ECO:0000256" key="8">
    <source>
        <dbReference type="ARBA" id="ARBA00023306"/>
    </source>
</evidence>
<comment type="subcellular location">
    <subcellularLocation>
        <location evidence="1">Nucleus</location>
    </subcellularLocation>
</comment>
<dbReference type="GO" id="GO:0005524">
    <property type="term" value="F:ATP binding"/>
    <property type="evidence" value="ECO:0007669"/>
    <property type="project" value="UniProtKB-KW"/>
</dbReference>
<dbReference type="InterPro" id="IPR020587">
    <property type="entry name" value="RecA_monomer-monomer_interface"/>
</dbReference>
<dbReference type="PROSITE" id="PS50162">
    <property type="entry name" value="RECA_2"/>
    <property type="match status" value="1"/>
</dbReference>
<dbReference type="GO" id="GO:0005694">
    <property type="term" value="C:chromosome"/>
    <property type="evidence" value="ECO:0007669"/>
    <property type="project" value="InterPro"/>
</dbReference>
<dbReference type="FunFam" id="3.40.50.300:FF:002052">
    <property type="entry name" value="DNA repair protein RAD51 homolog"/>
    <property type="match status" value="1"/>
</dbReference>
<feature type="coiled-coil region" evidence="10">
    <location>
        <begin position="785"/>
        <end position="886"/>
    </location>
</feature>
<dbReference type="InterPro" id="IPR027120">
    <property type="entry name" value="Smc2_ABC"/>
</dbReference>
<dbReference type="InterPro" id="IPR013632">
    <property type="entry name" value="Rad51_C"/>
</dbReference>
<dbReference type="Proteomes" id="UP000541610">
    <property type="component" value="Unassembled WGS sequence"/>
</dbReference>
<feature type="region of interest" description="Disordered" evidence="11">
    <location>
        <begin position="1652"/>
        <end position="1686"/>
    </location>
</feature>
<feature type="compositionally biased region" description="Basic and acidic residues" evidence="11">
    <location>
        <begin position="158"/>
        <end position="169"/>
    </location>
</feature>
<dbReference type="Pfam" id="PF06470">
    <property type="entry name" value="SMC_hinge"/>
    <property type="match status" value="1"/>
</dbReference>
<dbReference type="Gene3D" id="1.10.287.1490">
    <property type="match status" value="1"/>
</dbReference>
<dbReference type="OrthoDB" id="10255539at2759"/>
<evidence type="ECO:0000256" key="7">
    <source>
        <dbReference type="ARBA" id="ARBA00023125"/>
    </source>
</evidence>
<gene>
    <name evidence="14" type="primary">SMC2</name>
    <name evidence="14" type="ORF">FOZ60_003472</name>
</gene>
<dbReference type="SUPFAM" id="SSF52540">
    <property type="entry name" value="P-loop containing nucleoside triphosphate hydrolases"/>
    <property type="match status" value="3"/>
</dbReference>
<dbReference type="Pfam" id="PF02463">
    <property type="entry name" value="SMC_N"/>
    <property type="match status" value="1"/>
</dbReference>
<evidence type="ECO:0000256" key="2">
    <source>
        <dbReference type="ARBA" id="ARBA00005231"/>
    </source>
</evidence>
<proteinExistence type="inferred from homology"/>
<dbReference type="GO" id="GO:0016887">
    <property type="term" value="F:ATP hydrolysis activity"/>
    <property type="evidence" value="ECO:0007669"/>
    <property type="project" value="InterPro"/>
</dbReference>
<evidence type="ECO:0000256" key="1">
    <source>
        <dbReference type="ARBA" id="ARBA00004123"/>
    </source>
</evidence>
<organism evidence="14 15">
    <name type="scientific">Perkinsus olseni</name>
    <name type="common">Perkinsus atlanticus</name>
    <dbReference type="NCBI Taxonomy" id="32597"/>
    <lineage>
        <taxon>Eukaryota</taxon>
        <taxon>Sar</taxon>
        <taxon>Alveolata</taxon>
        <taxon>Perkinsozoa</taxon>
        <taxon>Perkinsea</taxon>
        <taxon>Perkinsida</taxon>
        <taxon>Perkinsidae</taxon>
        <taxon>Perkinsus</taxon>
    </lineage>
</organism>
<dbReference type="SMART" id="SM00968">
    <property type="entry name" value="SMC_hinge"/>
    <property type="match status" value="1"/>
</dbReference>
<evidence type="ECO:0000256" key="5">
    <source>
        <dbReference type="ARBA" id="ARBA00023054"/>
    </source>
</evidence>
<evidence type="ECO:0000256" key="9">
    <source>
        <dbReference type="RuleBase" id="RU003422"/>
    </source>
</evidence>
<feature type="coiled-coil region" evidence="10">
    <location>
        <begin position="1183"/>
        <end position="1310"/>
    </location>
</feature>
<protein>
    <submittedName>
        <fullName evidence="14">Structural maintenance of chromosomes protein 2</fullName>
    </submittedName>
</protein>
<dbReference type="GO" id="GO:0005634">
    <property type="term" value="C:nucleus"/>
    <property type="evidence" value="ECO:0007669"/>
    <property type="project" value="UniProtKB-SubCell"/>
</dbReference>
<dbReference type="InterPro" id="IPR010995">
    <property type="entry name" value="DNA_repair_Rad51/TF_NusA_a-hlx"/>
</dbReference>
<dbReference type="Pfam" id="PF08423">
    <property type="entry name" value="Rad51"/>
    <property type="match status" value="1"/>
</dbReference>
<sequence length="1686" mass="186319">MGLLPCFSGMAVSSLTTVVRSSVFVECKLLLLVGPRGHQPGSGSGGRRRVLVGPVEALCHNRIYMNSSPESPFSPGPVAAEGSSPAKSRDDAFDSCVAEAARASEKSSPSSTPTAKRVRLDASELTGKGARSAPGLSRRRESTSTVATTPGLRLGSPRNDEAVQEREQGEMDASGGACDGPMLLDRLRAPEKDGGAGLTTADIQKLIDQGIGTVEALAFAPIRHLSSLRGVSDQKAEKLKKAAVTLIPMGFQSAGQYLEQRSSMIRITAGCPSIDALLHGGVETGSITEIFGESRSGKSQFCHALCVAAQLPVSQGGAAGRSLYIDTEGTFRPERLADMGQKWGLDRETVLSNVAFARAYNSDHQQQLLLDAASVMSASRYALVVVDSVTNLLRSEFQGRGELAERQQILGRLLRMLQRIADEYGVAVVLTNQVVANVDPGPSMFTNPANATKPIGGNILAHSSQTRLQLRKGQASEKRILKVYDSPCLPESECAFSITANGLAEYVKPQRDNYGQDKKGFNRLAMHIVQVVIDGFKSYSAHTVVGPFDPQFNAITGLNGTGKSNILDSICFVMGITNLKQVRATNLSELVYKQGQAGITKATVEITFDNTDKRQCPLKYEDCDKIVVARQVVIGGRNRYIINGRNVQREAVVTLFHSVKLNVNNPHFLIMQGRINKVVNMKPDEILALMEEAAGTKLYDLKRAQAEKKISNKEARAAEIERTLREEFTPRLEQLQKESENYDRWAKASAEIGRLGRFVVAWEFYEMTSQQRDYEGRIGELQGMLRDKQEEVLERDNDIEETREEIEECKKKKARIDQQQEGEFARVNEQAKEANRSVVKAQVMVENKENDIKAEEERLKDVEKQLVEKRKELEEAQKCFDREEVKQQKMMKELEGCEATLERCHERLNGISNGIGRRAGGGEQSVNEQFIQAKYDYERAIEDLKDLQGGLDGCRSRVKGVCAKLFDVKPEYAEYAKALEVAAGSRLYHICVDDPQTAKVLMSDPGSRQMRRRQNFVPLSKIQTRVPTPQQLAGARSAAASVEGECIPALEAVDCPECYTKVVEYLFGATFLCDTSDTGKAVTFHPQVRAKSVTRDGDSYDPSGSLTGGSSSGGNEYSVLRTLCEHFSRCKEERQLNGEIEQLNVEISRHQKSKGAWDNLDREHRDLDTQLGSVSCRIRSHPYHSLHQEIEELNAQIEEHEKSIGELEVEKERLAADVDRLQEEVASLGGNQEEQIRKLKDEIERVKAEENRLRSQQEAQAAKVGDMEMEKESIERDVEALEASMSGQTLEEMREELGGLQTAHNRSKEKHQAIEDKLAGMNQSRQARLVLSGGVYEWVAPSQAIQDDIDALENKLVDLKEAKAAAESEVKKQTKGLSELQGALNATGSRLEKLEGDRPWISREKSEFGVAGSEWDFDASELDLRQSQRQLAQYEKDQKEAGRDLNKKAGMQYEQSKVAAQKLLADKETTLAEKREIERFRDSLDDRKSEELTRTVHQVNKWFGGIFRSLLPNVNAKLSPPQGMTQLEGLELKGSVWKESLSELSGGQKSLLALSLVLALLKFNPAPMYILDEVDAALDVSHTTNIGRMIKEYFPQAQFIIVSLKDGMFNNANVLFRSSRALVVFGGKLLRLSSGTRFVDGTSAVSRTELRGSSVAASRSPGVAAGSQNARGRKRRAADALQEAET</sequence>